<gene>
    <name evidence="2" type="ORF">GCM10023188_33770</name>
</gene>
<accession>A0ABP8LY09</accession>
<dbReference type="PANTHER" id="PTHR37318">
    <property type="entry name" value="BSL7504 PROTEIN"/>
    <property type="match status" value="1"/>
</dbReference>
<dbReference type="InterPro" id="IPR036388">
    <property type="entry name" value="WH-like_DNA-bd_sf"/>
</dbReference>
<comment type="caution">
    <text evidence="2">The sequence shown here is derived from an EMBL/GenBank/DDBJ whole genome shotgun (WGS) entry which is preliminary data.</text>
</comment>
<dbReference type="SUPFAM" id="SSF46785">
    <property type="entry name" value="Winged helix' DNA-binding domain"/>
    <property type="match status" value="1"/>
</dbReference>
<dbReference type="Proteomes" id="UP001500552">
    <property type="component" value="Unassembled WGS sequence"/>
</dbReference>
<dbReference type="InterPro" id="IPR036390">
    <property type="entry name" value="WH_DNA-bd_sf"/>
</dbReference>
<dbReference type="InterPro" id="IPR027395">
    <property type="entry name" value="WH_DNA-bd_dom"/>
</dbReference>
<dbReference type="RefSeq" id="WP_345160711.1">
    <property type="nucleotide sequence ID" value="NZ_BAABHC010000016.1"/>
</dbReference>
<evidence type="ECO:0000313" key="3">
    <source>
        <dbReference type="Proteomes" id="UP001500552"/>
    </source>
</evidence>
<dbReference type="PANTHER" id="PTHR37318:SF1">
    <property type="entry name" value="BSL7504 PROTEIN"/>
    <property type="match status" value="1"/>
</dbReference>
<feature type="domain" description="Winged helix DNA-binding" evidence="1">
    <location>
        <begin position="16"/>
        <end position="95"/>
    </location>
</feature>
<dbReference type="EMBL" id="BAABHC010000016">
    <property type="protein sequence ID" value="GAA4438407.1"/>
    <property type="molecule type" value="Genomic_DNA"/>
</dbReference>
<name>A0ABP8LY09_9BACT</name>
<sequence>MKDYLENINKAFESRVRLGIMSVLMVDDKVDFNTLKDTLQLTDGNLASHLRALEEAEYLRVEKQFVGRKPNTTYYATDAGREAFNNHLDALEQLILSNRKDS</sequence>
<protein>
    <submittedName>
        <fullName evidence="2">Transcriptional regulator</fullName>
    </submittedName>
</protein>
<reference evidence="3" key="1">
    <citation type="journal article" date="2019" name="Int. J. Syst. Evol. Microbiol.">
        <title>The Global Catalogue of Microorganisms (GCM) 10K type strain sequencing project: providing services to taxonomists for standard genome sequencing and annotation.</title>
        <authorList>
            <consortium name="The Broad Institute Genomics Platform"/>
            <consortium name="The Broad Institute Genome Sequencing Center for Infectious Disease"/>
            <person name="Wu L."/>
            <person name="Ma J."/>
        </authorList>
    </citation>
    <scope>NUCLEOTIDE SEQUENCE [LARGE SCALE GENOMIC DNA]</scope>
    <source>
        <strain evidence="3">JCM 17926</strain>
    </source>
</reference>
<proteinExistence type="predicted"/>
<organism evidence="2 3">
    <name type="scientific">Pontibacter saemangeumensis</name>
    <dbReference type="NCBI Taxonomy" id="1084525"/>
    <lineage>
        <taxon>Bacteria</taxon>
        <taxon>Pseudomonadati</taxon>
        <taxon>Bacteroidota</taxon>
        <taxon>Cytophagia</taxon>
        <taxon>Cytophagales</taxon>
        <taxon>Hymenobacteraceae</taxon>
        <taxon>Pontibacter</taxon>
    </lineage>
</organism>
<evidence type="ECO:0000313" key="2">
    <source>
        <dbReference type="EMBL" id="GAA4438407.1"/>
    </source>
</evidence>
<keyword evidence="3" id="KW-1185">Reference proteome</keyword>
<dbReference type="Gene3D" id="1.10.10.10">
    <property type="entry name" value="Winged helix-like DNA-binding domain superfamily/Winged helix DNA-binding domain"/>
    <property type="match status" value="1"/>
</dbReference>
<evidence type="ECO:0000259" key="1">
    <source>
        <dbReference type="Pfam" id="PF13601"/>
    </source>
</evidence>
<dbReference type="Pfam" id="PF13601">
    <property type="entry name" value="HTH_34"/>
    <property type="match status" value="1"/>
</dbReference>